<accession>A0A2H0NC58</accession>
<feature type="non-terminal residue" evidence="1">
    <location>
        <position position="1"/>
    </location>
</feature>
<proteinExistence type="predicted"/>
<dbReference type="Proteomes" id="UP000230564">
    <property type="component" value="Unassembled WGS sequence"/>
</dbReference>
<protein>
    <submittedName>
        <fullName evidence="1">Uncharacterized protein</fullName>
    </submittedName>
</protein>
<evidence type="ECO:0000313" key="1">
    <source>
        <dbReference type="EMBL" id="PIR06482.1"/>
    </source>
</evidence>
<dbReference type="AlphaFoldDB" id="A0A2H0NC58"/>
<organism evidence="1 2">
    <name type="scientific">Candidatus Komeilibacteria bacterium CG11_big_fil_rev_8_21_14_0_20_36_20</name>
    <dbReference type="NCBI Taxonomy" id="1974477"/>
    <lineage>
        <taxon>Bacteria</taxon>
        <taxon>Candidatus Komeiliibacteriota</taxon>
    </lineage>
</organism>
<sequence length="68" mass="8072">LTISPYILGALKADRQVWKNFKDFPEGYKKVRIGFIENRGRHGDEMFQKSLRYFIKMTAKNKKFGMVQ</sequence>
<reference evidence="1 2" key="1">
    <citation type="submission" date="2017-09" db="EMBL/GenBank/DDBJ databases">
        <title>Depth-based differentiation of microbial function through sediment-hosted aquifers and enrichment of novel symbionts in the deep terrestrial subsurface.</title>
        <authorList>
            <person name="Probst A.J."/>
            <person name="Ladd B."/>
            <person name="Jarett J.K."/>
            <person name="Geller-Mcgrath D.E."/>
            <person name="Sieber C.M."/>
            <person name="Emerson J.B."/>
            <person name="Anantharaman K."/>
            <person name="Thomas B.C."/>
            <person name="Malmstrom R."/>
            <person name="Stieglmeier M."/>
            <person name="Klingl A."/>
            <person name="Woyke T."/>
            <person name="Ryan C.M."/>
            <person name="Banfield J.F."/>
        </authorList>
    </citation>
    <scope>NUCLEOTIDE SEQUENCE [LARGE SCALE GENOMIC DNA]</scope>
    <source>
        <strain evidence="1">CG11_big_fil_rev_8_21_14_0_20_36_20</strain>
    </source>
</reference>
<dbReference type="EMBL" id="PCWQ01000012">
    <property type="protein sequence ID" value="PIR06482.1"/>
    <property type="molecule type" value="Genomic_DNA"/>
</dbReference>
<comment type="caution">
    <text evidence="1">The sequence shown here is derived from an EMBL/GenBank/DDBJ whole genome shotgun (WGS) entry which is preliminary data.</text>
</comment>
<evidence type="ECO:0000313" key="2">
    <source>
        <dbReference type="Proteomes" id="UP000230564"/>
    </source>
</evidence>
<name>A0A2H0NC58_9BACT</name>
<gene>
    <name evidence="1" type="ORF">COV55_02980</name>
</gene>